<evidence type="ECO:0000259" key="1">
    <source>
        <dbReference type="PROSITE" id="PS51208"/>
    </source>
</evidence>
<dbReference type="KEGG" id="pstg:E8M01_00980"/>
<dbReference type="InterPro" id="IPR006315">
    <property type="entry name" value="OM_autotransptr_brl_dom"/>
</dbReference>
<evidence type="ECO:0000313" key="3">
    <source>
        <dbReference type="Proteomes" id="UP000298781"/>
    </source>
</evidence>
<dbReference type="InterPro" id="IPR011050">
    <property type="entry name" value="Pectin_lyase_fold/virulence"/>
</dbReference>
<dbReference type="SUPFAM" id="SSF103515">
    <property type="entry name" value="Autotransporter"/>
    <property type="match status" value="1"/>
</dbReference>
<reference evidence="2 3" key="1">
    <citation type="submission" date="2019-04" db="EMBL/GenBank/DDBJ databases">
        <title>Phreatobacter aquaticus sp. nov.</title>
        <authorList>
            <person name="Choi A."/>
        </authorList>
    </citation>
    <scope>NUCLEOTIDE SEQUENCE [LARGE SCALE GENOMIC DNA]</scope>
    <source>
        <strain evidence="2 3">KCTC 52518</strain>
    </source>
</reference>
<dbReference type="PROSITE" id="PS51208">
    <property type="entry name" value="AUTOTRANSPORTER"/>
    <property type="match status" value="1"/>
</dbReference>
<evidence type="ECO:0000313" key="2">
    <source>
        <dbReference type="EMBL" id="QCI68975.1"/>
    </source>
</evidence>
<dbReference type="InterPro" id="IPR005546">
    <property type="entry name" value="Autotransporte_beta"/>
</dbReference>
<dbReference type="EMBL" id="CP039690">
    <property type="protein sequence ID" value="QCI68975.1"/>
    <property type="molecule type" value="Genomic_DNA"/>
</dbReference>
<dbReference type="AlphaFoldDB" id="A0A4D7BEI7"/>
<dbReference type="GO" id="GO:0019867">
    <property type="term" value="C:outer membrane"/>
    <property type="evidence" value="ECO:0007669"/>
    <property type="project" value="InterPro"/>
</dbReference>
<accession>A0A4D7BEI7</accession>
<sequence>MVNAGGTVAPGNSIGTLQVQGNIGFAAGSIYQVEIDPAGQSDRIAASGMATLAGGTVAVTKAPGAYLPGRRHTILTAQGGITGQFADLTQNLPFVDLLLAYGSNDVYLDVARNQVAFPTVGVTRNQVATATAVEARGSGNALYDAVVQQASAAGARAAFDMLSGELHAGIRGVLLDDSRFVREAVTDRLRQATAAAGAPALAAGPQQMALLTPGSDVALWSQAYGAWGHRSGDGNAAALSRSVGGFLVGADMPVGPDIRLGLAGGYGRSSLGINGRLSGAGSDGYHLALYGGGQWGALGIRLGAASTWHQLETRRTVAFSGFGDVATARYQARTAQVFGELGYRLDLGAAALEPFVNLAAVRLDTDAIKESGGAAALSAGAGSMGATYVTSGLRAATSFALAGSAVLAARGTLGWRHAFGDVRPEATLAFSGGSPFGVAGLPIARDALVVEAGLDLAVSPAVTIGLSYGGQIARGITDHGLKGNLSWRF</sequence>
<gene>
    <name evidence="2" type="ORF">E8M01_00980</name>
</gene>
<feature type="domain" description="Autotransporter" evidence="1">
    <location>
        <begin position="212"/>
        <end position="489"/>
    </location>
</feature>
<dbReference type="OrthoDB" id="9804931at2"/>
<proteinExistence type="predicted"/>
<dbReference type="NCBIfam" id="TIGR01414">
    <property type="entry name" value="autotrans_barl"/>
    <property type="match status" value="1"/>
</dbReference>
<dbReference type="Gene3D" id="2.40.128.130">
    <property type="entry name" value="Autotransporter beta-domain"/>
    <property type="match status" value="1"/>
</dbReference>
<dbReference type="SMART" id="SM00869">
    <property type="entry name" value="Autotransporter"/>
    <property type="match status" value="1"/>
</dbReference>
<protein>
    <submittedName>
        <fullName evidence="2">Autotransporter domain-containing protein</fullName>
    </submittedName>
</protein>
<keyword evidence="3" id="KW-1185">Reference proteome</keyword>
<dbReference type="Proteomes" id="UP000298781">
    <property type="component" value="Chromosome"/>
</dbReference>
<organism evidence="2 3">
    <name type="scientific">Phreatobacter stygius</name>
    <dbReference type="NCBI Taxonomy" id="1940610"/>
    <lineage>
        <taxon>Bacteria</taxon>
        <taxon>Pseudomonadati</taxon>
        <taxon>Pseudomonadota</taxon>
        <taxon>Alphaproteobacteria</taxon>
        <taxon>Hyphomicrobiales</taxon>
        <taxon>Phreatobacteraceae</taxon>
        <taxon>Phreatobacter</taxon>
    </lineage>
</organism>
<name>A0A4D7BEI7_9HYPH</name>
<dbReference type="SUPFAM" id="SSF51126">
    <property type="entry name" value="Pectin lyase-like"/>
    <property type="match status" value="1"/>
</dbReference>
<dbReference type="InterPro" id="IPR036709">
    <property type="entry name" value="Autotransporte_beta_dom_sf"/>
</dbReference>
<dbReference type="Pfam" id="PF03797">
    <property type="entry name" value="Autotransporter"/>
    <property type="match status" value="1"/>
</dbReference>